<dbReference type="AlphaFoldDB" id="A0A1Y6LXE2"/>
<proteinExistence type="predicted"/>
<protein>
    <submittedName>
        <fullName evidence="2">Uncharacterized protein</fullName>
    </submittedName>
</protein>
<feature type="chain" id="PRO_5013300565" evidence="1">
    <location>
        <begin position="20"/>
        <end position="69"/>
    </location>
</feature>
<evidence type="ECO:0000313" key="3">
    <source>
        <dbReference type="Proteomes" id="UP000215453"/>
    </source>
</evidence>
<organism evidence="2 3">
    <name type="scientific">Zymoseptoria tritici ST99CH_1A5</name>
    <dbReference type="NCBI Taxonomy" id="1276529"/>
    <lineage>
        <taxon>Eukaryota</taxon>
        <taxon>Fungi</taxon>
        <taxon>Dikarya</taxon>
        <taxon>Ascomycota</taxon>
        <taxon>Pezizomycotina</taxon>
        <taxon>Dothideomycetes</taxon>
        <taxon>Dothideomycetidae</taxon>
        <taxon>Mycosphaerellales</taxon>
        <taxon>Mycosphaerellaceae</taxon>
        <taxon>Zymoseptoria</taxon>
    </lineage>
</organism>
<dbReference type="Proteomes" id="UP000215453">
    <property type="component" value="Chromosome 10"/>
</dbReference>
<accession>A0A1Y6LXE2</accession>
<evidence type="ECO:0000256" key="1">
    <source>
        <dbReference type="SAM" id="SignalP"/>
    </source>
</evidence>
<gene>
    <name evidence="2" type="ORF">ZT1A5_G9575</name>
</gene>
<name>A0A1Y6LXE2_ZYMTR</name>
<feature type="signal peptide" evidence="1">
    <location>
        <begin position="1"/>
        <end position="19"/>
    </location>
</feature>
<reference evidence="2 3" key="1">
    <citation type="submission" date="2016-10" db="EMBL/GenBank/DDBJ databases">
        <authorList>
            <person name="Varghese N."/>
        </authorList>
    </citation>
    <scope>NUCLEOTIDE SEQUENCE [LARGE SCALE GENOMIC DNA]</scope>
</reference>
<evidence type="ECO:0000313" key="2">
    <source>
        <dbReference type="EMBL" id="SMY28130.1"/>
    </source>
</evidence>
<sequence>MHCTSLIALALALTIPALASSVCDGKRVGSKCYKAEAGQCRGGPEAPPDWCDGITFHCNKQSDGRVRCS</sequence>
<dbReference type="EMBL" id="LT882685">
    <property type="protein sequence ID" value="SMY28130.1"/>
    <property type="molecule type" value="Genomic_DNA"/>
</dbReference>
<keyword evidence="1" id="KW-0732">Signal</keyword>